<reference evidence="4" key="3">
    <citation type="submission" date="2025-08" db="UniProtKB">
        <authorList>
            <consortium name="RefSeq"/>
        </authorList>
    </citation>
    <scope>IDENTIFICATION</scope>
</reference>
<dbReference type="InterPro" id="IPR038765">
    <property type="entry name" value="Papain-like_cys_pep_sf"/>
</dbReference>
<evidence type="ECO:0000313" key="3">
    <source>
        <dbReference type="Proteomes" id="UP000515158"/>
    </source>
</evidence>
<dbReference type="PANTHER" id="PTHR12411">
    <property type="entry name" value="CYSTEINE PROTEASE FAMILY C1-RELATED"/>
    <property type="match status" value="1"/>
</dbReference>
<comment type="similarity">
    <text evidence="1">Belongs to the peptidase C1 family.</text>
</comment>
<evidence type="ECO:0000256" key="1">
    <source>
        <dbReference type="ARBA" id="ARBA00008455"/>
    </source>
</evidence>
<reference evidence="4" key="2">
    <citation type="journal article" date="2018" name="Proc. Natl. Acad. Sci. U.S.A.">
        <title>Phylogenomics and the evolution of hemipteroid insects.</title>
        <authorList>
            <person name="Johnson K.P."/>
            <person name="Dietrich C.H."/>
            <person name="Friedrich F."/>
            <person name="Beutel R.G."/>
            <person name="Wipfler B."/>
            <person name="Peters R.S."/>
            <person name="Allen J.M."/>
            <person name="Petersen M."/>
            <person name="Donath A."/>
            <person name="Walden K.K."/>
            <person name="Kozlov A.M."/>
            <person name="Podsiadlowski L."/>
            <person name="Mayer C."/>
            <person name="Meusemann K."/>
            <person name="Vasilikopoulos A."/>
            <person name="Waterhouse R.M."/>
            <person name="Cameron S.L."/>
            <person name="Weirauch C."/>
            <person name="Swanson D.R."/>
            <person name="Percy D.M."/>
            <person name="Hardy N.B."/>
            <person name="Terry I."/>
            <person name="Liu S."/>
            <person name="Zhou X."/>
            <person name="Misof B."/>
            <person name="Robertson H.M."/>
            <person name="Yoshizawa K."/>
        </authorList>
    </citation>
    <scope>NUCLEOTIDE SEQUENCE</scope>
</reference>
<dbReference type="Gene3D" id="3.90.70.10">
    <property type="entry name" value="Cysteine proteinases"/>
    <property type="match status" value="1"/>
</dbReference>
<dbReference type="InterPro" id="IPR025660">
    <property type="entry name" value="Pept_his_AS"/>
</dbReference>
<feature type="domain" description="Peptidase C1A papain C-terminal" evidence="2">
    <location>
        <begin position="1"/>
        <end position="88"/>
    </location>
</feature>
<accession>A0A6P8XUC7</accession>
<proteinExistence type="inferred from homology"/>
<protein>
    <submittedName>
        <fullName evidence="4">Cathepsin B-like</fullName>
    </submittedName>
</protein>
<keyword evidence="3" id="KW-1185">Reference proteome</keyword>
<dbReference type="SUPFAM" id="SSF54001">
    <property type="entry name" value="Cysteine proteinases"/>
    <property type="match status" value="1"/>
</dbReference>
<name>A0A6P8XUC7_THRPL</name>
<dbReference type="OrthoDB" id="640249at2759"/>
<dbReference type="RefSeq" id="XP_034230533.1">
    <property type="nucleotide sequence ID" value="XM_034374642.1"/>
</dbReference>
<dbReference type="PROSITE" id="PS00639">
    <property type="entry name" value="THIOL_PROTEASE_HIS"/>
    <property type="match status" value="1"/>
</dbReference>
<sequence length="93" mass="10521">MKEIKTHGPVEASFDVYEDFLSYKSGVYRYLAGDFVGGHAVRILGWGQEKGVKYWLIANSWNTDWGEKGFFKYIRGINLNGMEGDVVAGLPRL</sequence>
<dbReference type="AlphaFoldDB" id="A0A6P8XUC7"/>
<dbReference type="GeneID" id="117639203"/>
<evidence type="ECO:0000313" key="4">
    <source>
        <dbReference type="RefSeq" id="XP_034230533.1"/>
    </source>
</evidence>
<dbReference type="GO" id="GO:0008234">
    <property type="term" value="F:cysteine-type peptidase activity"/>
    <property type="evidence" value="ECO:0007669"/>
    <property type="project" value="InterPro"/>
</dbReference>
<dbReference type="Proteomes" id="UP000515158">
    <property type="component" value="Unplaced"/>
</dbReference>
<reference evidence="4" key="1">
    <citation type="journal article" date="2014" name="Science">
        <title>Phylogenomics resolves the timing and pattern of insect evolution.</title>
        <authorList>
            <person name="Misof B."/>
            <person name="Liu S."/>
            <person name="Meusemann K."/>
            <person name="Peters R.S."/>
            <person name="Donath A."/>
            <person name="Mayer C."/>
            <person name="Frandsen P.B."/>
            <person name="Ware J."/>
            <person name="Flouri T."/>
            <person name="Beutel R.G."/>
            <person name="Niehuis O."/>
            <person name="Petersen M."/>
            <person name="Izquierdo-Carrasco F."/>
            <person name="Wappler T."/>
            <person name="Rust J."/>
            <person name="Aberer A.J."/>
            <person name="Aspock U."/>
            <person name="Aspock H."/>
            <person name="Bartel D."/>
            <person name="Blanke A."/>
            <person name="Berger S."/>
            <person name="Bohm A."/>
            <person name="Buckley T.R."/>
            <person name="Calcott B."/>
            <person name="Chen J."/>
            <person name="Friedrich F."/>
            <person name="Fukui M."/>
            <person name="Fujita M."/>
            <person name="Greve C."/>
            <person name="Grobe P."/>
            <person name="Gu S."/>
            <person name="Huang Y."/>
            <person name="Jermiin L.S."/>
            <person name="Kawahara A.Y."/>
            <person name="Krogmann L."/>
            <person name="Kubiak M."/>
            <person name="Lanfear R."/>
            <person name="Letsch H."/>
            <person name="Li Y."/>
            <person name="Li Z."/>
            <person name="Li J."/>
            <person name="Lu H."/>
            <person name="Machida R."/>
            <person name="Mashimo Y."/>
            <person name="Kapli P."/>
            <person name="McKenna D.D."/>
            <person name="Meng G."/>
            <person name="Nakagaki Y."/>
            <person name="Navarrete-Heredia J.L."/>
            <person name="Ott M."/>
            <person name="Ou Y."/>
            <person name="Pass G."/>
            <person name="Podsiadlowski L."/>
            <person name="Pohl H."/>
            <person name="von Reumont B.M."/>
            <person name="Schutte K."/>
            <person name="Sekiya K."/>
            <person name="Shimizu S."/>
            <person name="Slipinski A."/>
            <person name="Stamatakis A."/>
            <person name="Song W."/>
            <person name="Su X."/>
            <person name="Szucsich N.U."/>
            <person name="Tan M."/>
            <person name="Tan X."/>
            <person name="Tang M."/>
            <person name="Tang J."/>
            <person name="Timelthaler G."/>
            <person name="Tomizuka S."/>
            <person name="Trautwein M."/>
            <person name="Tong X."/>
            <person name="Uchifune T."/>
            <person name="Walzl M.G."/>
            <person name="Wiegmann B.M."/>
            <person name="Wilbrandt J."/>
            <person name="Wipfler B."/>
            <person name="Wong T.K."/>
            <person name="Wu Q."/>
            <person name="Wu G."/>
            <person name="Xie Y."/>
            <person name="Yang S."/>
            <person name="Yang Q."/>
            <person name="Yeates D.K."/>
            <person name="Yoshizawa K."/>
            <person name="Zhang Q."/>
            <person name="Zhang R."/>
            <person name="Zhang W."/>
            <person name="Zhang Y."/>
            <person name="Zhao J."/>
            <person name="Zhou C."/>
            <person name="Zhou L."/>
            <person name="Ziesmann T."/>
            <person name="Zou S."/>
            <person name="Li Y."/>
            <person name="Xu X."/>
            <person name="Zhang Y."/>
            <person name="Yang H."/>
            <person name="Wang J."/>
            <person name="Wang J."/>
            <person name="Kjer K.M."/>
            <person name="Zhou X."/>
        </authorList>
    </citation>
    <scope>NUCLEOTIDE SEQUENCE</scope>
</reference>
<dbReference type="GO" id="GO:0006508">
    <property type="term" value="P:proteolysis"/>
    <property type="evidence" value="ECO:0007669"/>
    <property type="project" value="InterPro"/>
</dbReference>
<dbReference type="KEGG" id="tpal:117639203"/>
<organism evidence="4">
    <name type="scientific">Thrips palmi</name>
    <name type="common">Melon thrips</name>
    <dbReference type="NCBI Taxonomy" id="161013"/>
    <lineage>
        <taxon>Eukaryota</taxon>
        <taxon>Metazoa</taxon>
        <taxon>Ecdysozoa</taxon>
        <taxon>Arthropoda</taxon>
        <taxon>Hexapoda</taxon>
        <taxon>Insecta</taxon>
        <taxon>Pterygota</taxon>
        <taxon>Neoptera</taxon>
        <taxon>Paraneoptera</taxon>
        <taxon>Thysanoptera</taxon>
        <taxon>Terebrantia</taxon>
        <taxon>Thripoidea</taxon>
        <taxon>Thripidae</taxon>
        <taxon>Thrips</taxon>
    </lineage>
</organism>
<dbReference type="InParanoid" id="A0A6P8XUC7"/>
<evidence type="ECO:0000259" key="2">
    <source>
        <dbReference type="Pfam" id="PF00112"/>
    </source>
</evidence>
<dbReference type="InterPro" id="IPR000668">
    <property type="entry name" value="Peptidase_C1A_C"/>
</dbReference>
<gene>
    <name evidence="4" type="primary">LOC117639203</name>
</gene>
<dbReference type="Pfam" id="PF00112">
    <property type="entry name" value="Peptidase_C1"/>
    <property type="match status" value="1"/>
</dbReference>
<dbReference type="InterPro" id="IPR013128">
    <property type="entry name" value="Peptidase_C1A"/>
</dbReference>